<keyword evidence="3" id="KW-0963">Cytoplasm</keyword>
<dbReference type="Proteomes" id="UP000034680">
    <property type="component" value="Unassembled WGS sequence"/>
</dbReference>
<gene>
    <name evidence="6" type="ORF">UCDDA912_g10795</name>
</gene>
<keyword evidence="7" id="KW-1185">Reference proteome</keyword>
<dbReference type="Gene3D" id="2.30.29.30">
    <property type="entry name" value="Pleckstrin-homology domain (PH domain)/Phosphotyrosine-binding domain (PTB)"/>
    <property type="match status" value="1"/>
</dbReference>
<dbReference type="GO" id="GO:0003729">
    <property type="term" value="F:mRNA binding"/>
    <property type="evidence" value="ECO:0007669"/>
    <property type="project" value="TreeGrafter"/>
</dbReference>
<organism evidence="6 7">
    <name type="scientific">Diaporthe ampelina</name>
    <dbReference type="NCBI Taxonomy" id="1214573"/>
    <lineage>
        <taxon>Eukaryota</taxon>
        <taxon>Fungi</taxon>
        <taxon>Dikarya</taxon>
        <taxon>Ascomycota</taxon>
        <taxon>Pezizomycotina</taxon>
        <taxon>Sordariomycetes</taxon>
        <taxon>Sordariomycetidae</taxon>
        <taxon>Diaporthales</taxon>
        <taxon>Diaporthaceae</taxon>
        <taxon>Diaporthe</taxon>
    </lineage>
</organism>
<keyword evidence="4" id="KW-0507">mRNA processing</keyword>
<evidence type="ECO:0000256" key="5">
    <source>
        <dbReference type="SAM" id="MobiDB-lite"/>
    </source>
</evidence>
<comment type="subcellular location">
    <subcellularLocation>
        <location evidence="1">Cytoplasm</location>
    </subcellularLocation>
</comment>
<dbReference type="SUPFAM" id="SSF50729">
    <property type="entry name" value="PH domain-like"/>
    <property type="match status" value="1"/>
</dbReference>
<dbReference type="InterPro" id="IPR010334">
    <property type="entry name" value="Dcp1"/>
</dbReference>
<evidence type="ECO:0000256" key="4">
    <source>
        <dbReference type="ARBA" id="ARBA00022664"/>
    </source>
</evidence>
<reference evidence="6 7" key="2">
    <citation type="submission" date="2015-05" db="EMBL/GenBank/DDBJ databases">
        <authorList>
            <person name="Morales-Cruz A."/>
            <person name="Amrine K.C."/>
            <person name="Cantu D."/>
        </authorList>
    </citation>
    <scope>NUCLEOTIDE SEQUENCE [LARGE SCALE GENOMIC DNA]</scope>
    <source>
        <strain evidence="6">DA912</strain>
    </source>
</reference>
<dbReference type="GO" id="GO:0008047">
    <property type="term" value="F:enzyme activator activity"/>
    <property type="evidence" value="ECO:0007669"/>
    <property type="project" value="InterPro"/>
</dbReference>
<dbReference type="Pfam" id="PF06058">
    <property type="entry name" value="DCP1"/>
    <property type="match status" value="1"/>
</dbReference>
<evidence type="ECO:0000313" key="7">
    <source>
        <dbReference type="Proteomes" id="UP000034680"/>
    </source>
</evidence>
<accession>A0A0G2HLU1</accession>
<evidence type="ECO:0000256" key="2">
    <source>
        <dbReference type="ARBA" id="ARBA00008778"/>
    </source>
</evidence>
<evidence type="ECO:0000256" key="3">
    <source>
        <dbReference type="ARBA" id="ARBA00022490"/>
    </source>
</evidence>
<sequence>MGPSTPRRPQKQRNHPSSRAGSRPPNNAPAGPADYESDAFYPEAAAQPQPAIPPQPLVTTQKQRENTIDEINLTVLKRYVPTIQDYTAMAHNATLFTWNIETGGWEETGVKGPFFVCNQEQQLSPTGRFIARACAFILNRSSPENAVFDLSTIAECELLEGQLLSTMTDGGQGWGFFMDMGKAQETWDAFRELWHNVRAAKQG</sequence>
<dbReference type="AlphaFoldDB" id="A0A0G2HLU1"/>
<comment type="similarity">
    <text evidence="2">Belongs to the DCP1 family.</text>
</comment>
<comment type="caution">
    <text evidence="6">The sequence shown here is derived from an EMBL/GenBank/DDBJ whole genome shotgun (WGS) entry which is preliminary data.</text>
</comment>
<evidence type="ECO:0000313" key="6">
    <source>
        <dbReference type="EMBL" id="KKY29280.1"/>
    </source>
</evidence>
<dbReference type="EMBL" id="LCUC01001509">
    <property type="protein sequence ID" value="KKY29280.1"/>
    <property type="molecule type" value="Genomic_DNA"/>
</dbReference>
<dbReference type="GO" id="GO:0006397">
    <property type="term" value="P:mRNA processing"/>
    <property type="evidence" value="ECO:0007669"/>
    <property type="project" value="UniProtKB-KW"/>
</dbReference>
<dbReference type="GO" id="GO:0000290">
    <property type="term" value="P:deadenylation-dependent decapping of nuclear-transcribed mRNA"/>
    <property type="evidence" value="ECO:0007669"/>
    <property type="project" value="InterPro"/>
</dbReference>
<dbReference type="InterPro" id="IPR011993">
    <property type="entry name" value="PH-like_dom_sf"/>
</dbReference>
<name>A0A0G2HLU1_9PEZI</name>
<dbReference type="PANTHER" id="PTHR16290">
    <property type="entry name" value="TRANSCRIPTION FACTOR SMIF DECAPPING ENZYME DCP1"/>
    <property type="match status" value="1"/>
</dbReference>
<proteinExistence type="inferred from homology"/>
<reference evidence="6 7" key="1">
    <citation type="submission" date="2015-05" db="EMBL/GenBank/DDBJ databases">
        <title>Distinctive expansion of gene families associated with plant cell wall degradation and secondary metabolism in the genomes of grapevine trunk pathogens.</title>
        <authorList>
            <person name="Lawrence D.P."/>
            <person name="Travadon R."/>
            <person name="Rolshausen P.E."/>
            <person name="Baumgartner K."/>
        </authorList>
    </citation>
    <scope>NUCLEOTIDE SEQUENCE [LARGE SCALE GENOMIC DNA]</scope>
    <source>
        <strain evidence="6">DA912</strain>
    </source>
</reference>
<feature type="region of interest" description="Disordered" evidence="5">
    <location>
        <begin position="1"/>
        <end position="61"/>
    </location>
</feature>
<dbReference type="PANTHER" id="PTHR16290:SF0">
    <property type="entry name" value="DECAPPING PROTEIN 1, ISOFORM A"/>
    <property type="match status" value="1"/>
</dbReference>
<dbReference type="OrthoDB" id="255837at2759"/>
<dbReference type="GO" id="GO:0031087">
    <property type="term" value="P:deadenylation-independent decapping of nuclear-transcribed mRNA"/>
    <property type="evidence" value="ECO:0007669"/>
    <property type="project" value="TreeGrafter"/>
</dbReference>
<protein>
    <submittedName>
        <fullName evidence="6">Putative dcp1-like decapping family protein</fullName>
    </submittedName>
</protein>
<dbReference type="GO" id="GO:0000932">
    <property type="term" value="C:P-body"/>
    <property type="evidence" value="ECO:0007669"/>
    <property type="project" value="TreeGrafter"/>
</dbReference>
<dbReference type="STRING" id="1214573.A0A0G2HLU1"/>
<evidence type="ECO:0000256" key="1">
    <source>
        <dbReference type="ARBA" id="ARBA00004496"/>
    </source>
</evidence>